<keyword evidence="3" id="KW-1185">Reference proteome</keyword>
<feature type="compositionally biased region" description="Low complexity" evidence="1">
    <location>
        <begin position="163"/>
        <end position="176"/>
    </location>
</feature>
<feature type="region of interest" description="Disordered" evidence="1">
    <location>
        <begin position="160"/>
        <end position="183"/>
    </location>
</feature>
<reference evidence="2" key="1">
    <citation type="journal article" date="2020" name="Fungal Divers.">
        <title>Resolving the Mortierellaceae phylogeny through synthesis of multi-gene phylogenetics and phylogenomics.</title>
        <authorList>
            <person name="Vandepol N."/>
            <person name="Liber J."/>
            <person name="Desiro A."/>
            <person name="Na H."/>
            <person name="Kennedy M."/>
            <person name="Barry K."/>
            <person name="Grigoriev I.V."/>
            <person name="Miller A.N."/>
            <person name="O'Donnell K."/>
            <person name="Stajich J.E."/>
            <person name="Bonito G."/>
        </authorList>
    </citation>
    <scope>NUCLEOTIDE SEQUENCE</scope>
    <source>
        <strain evidence="2">MES-2147</strain>
    </source>
</reference>
<proteinExistence type="predicted"/>
<dbReference type="Proteomes" id="UP000749646">
    <property type="component" value="Unassembled WGS sequence"/>
</dbReference>
<protein>
    <submittedName>
        <fullName evidence="2">Uncharacterized protein</fullName>
    </submittedName>
</protein>
<sequence>MEDSNFYDQLSSQSVGTGIGLATLVGPPVHQPNSIMTSPVFTPASAASSVTIGSTGKTTKRVRTSLVPPTLTVSNTNETKGSSISVGNGPTSQGRSRKGSGRKESSAKRKASVTEEADPAIGGPHELVTLHASPLISSRSLVPSAGGMMVPAVSYTLPSKTPNGNTQSNNINQSNNDTHTYHGEIPSILTNVNSNQDGTSYLSAMSHQQAPPILTGHGRLYHGVTDNTRDPQGGVQEFSNTENERLTAEIASYAGQDQGLNRGHSQN</sequence>
<comment type="caution">
    <text evidence="2">The sequence shown here is derived from an EMBL/GenBank/DDBJ whole genome shotgun (WGS) entry which is preliminary data.</text>
</comment>
<dbReference type="EMBL" id="JAAAHW010006926">
    <property type="protein sequence ID" value="KAF9953212.1"/>
    <property type="molecule type" value="Genomic_DNA"/>
</dbReference>
<gene>
    <name evidence="2" type="ORF">BGZ65_004808</name>
</gene>
<accession>A0A9P6IY51</accession>
<evidence type="ECO:0000313" key="2">
    <source>
        <dbReference type="EMBL" id="KAF9953212.1"/>
    </source>
</evidence>
<evidence type="ECO:0000256" key="1">
    <source>
        <dbReference type="SAM" id="MobiDB-lite"/>
    </source>
</evidence>
<dbReference type="AlphaFoldDB" id="A0A9P6IY51"/>
<feature type="compositionally biased region" description="Polar residues" evidence="1">
    <location>
        <begin position="71"/>
        <end position="93"/>
    </location>
</feature>
<organism evidence="2 3">
    <name type="scientific">Modicella reniformis</name>
    <dbReference type="NCBI Taxonomy" id="1440133"/>
    <lineage>
        <taxon>Eukaryota</taxon>
        <taxon>Fungi</taxon>
        <taxon>Fungi incertae sedis</taxon>
        <taxon>Mucoromycota</taxon>
        <taxon>Mortierellomycotina</taxon>
        <taxon>Mortierellomycetes</taxon>
        <taxon>Mortierellales</taxon>
        <taxon>Mortierellaceae</taxon>
        <taxon>Modicella</taxon>
    </lineage>
</organism>
<evidence type="ECO:0000313" key="3">
    <source>
        <dbReference type="Proteomes" id="UP000749646"/>
    </source>
</evidence>
<name>A0A9P6IY51_9FUNG</name>
<feature type="region of interest" description="Disordered" evidence="1">
    <location>
        <begin position="50"/>
        <end position="124"/>
    </location>
</feature>